<evidence type="ECO:0000313" key="3">
    <source>
        <dbReference type="Proteomes" id="UP000289152"/>
    </source>
</evidence>
<evidence type="ECO:0000313" key="2">
    <source>
        <dbReference type="EMBL" id="RXK38976.1"/>
    </source>
</evidence>
<comment type="caution">
    <text evidence="2">The sequence shown here is derived from an EMBL/GenBank/DDBJ whole genome shotgun (WGS) entry which is preliminary data.</text>
</comment>
<organism evidence="2 3">
    <name type="scientific">Tremella mesenterica</name>
    <name type="common">Jelly fungus</name>
    <dbReference type="NCBI Taxonomy" id="5217"/>
    <lineage>
        <taxon>Eukaryota</taxon>
        <taxon>Fungi</taxon>
        <taxon>Dikarya</taxon>
        <taxon>Basidiomycota</taxon>
        <taxon>Agaricomycotina</taxon>
        <taxon>Tremellomycetes</taxon>
        <taxon>Tremellales</taxon>
        <taxon>Tremellaceae</taxon>
        <taxon>Tremella</taxon>
    </lineage>
</organism>
<dbReference type="VEuPathDB" id="FungiDB:TREMEDRAFT_64943"/>
<gene>
    <name evidence="2" type="ORF">M231_03706</name>
</gene>
<proteinExistence type="predicted"/>
<keyword evidence="3" id="KW-1185">Reference proteome</keyword>
<dbReference type="AlphaFoldDB" id="A0A4Q1BME1"/>
<feature type="compositionally biased region" description="Polar residues" evidence="1">
    <location>
        <begin position="33"/>
        <end position="46"/>
    </location>
</feature>
<feature type="region of interest" description="Disordered" evidence="1">
    <location>
        <begin position="30"/>
        <end position="67"/>
    </location>
</feature>
<sequence>MSSSSSLSRDNLKKDLDHLSKTPAILSSILAKPNSTFPQSSSQSLDPSKPTPPSFSHPLNPNDHPAVTITNRDLQKTAEKPAIEILETFSLSTATPDQSQQLIRGYIKQMDKMGKLDHVSQEELGKKIDVLRERAEGIQTALGDVKLV</sequence>
<protein>
    <submittedName>
        <fullName evidence="2">Uncharacterized protein</fullName>
    </submittedName>
</protein>
<dbReference type="OrthoDB" id="2564958at2759"/>
<dbReference type="InParanoid" id="A0A4Q1BME1"/>
<name>A0A4Q1BME1_TREME</name>
<accession>A0A4Q1BME1</accession>
<reference evidence="2 3" key="1">
    <citation type="submission" date="2016-06" db="EMBL/GenBank/DDBJ databases">
        <title>Evolution of pathogenesis and genome organization in the Tremellales.</title>
        <authorList>
            <person name="Cuomo C."/>
            <person name="Litvintseva A."/>
            <person name="Heitman J."/>
            <person name="Chen Y."/>
            <person name="Sun S."/>
            <person name="Springer D."/>
            <person name="Dromer F."/>
            <person name="Young S."/>
            <person name="Zeng Q."/>
            <person name="Chapman S."/>
            <person name="Gujja S."/>
            <person name="Saif S."/>
            <person name="Birren B."/>
        </authorList>
    </citation>
    <scope>NUCLEOTIDE SEQUENCE [LARGE SCALE GENOMIC DNA]</scope>
    <source>
        <strain evidence="2 3">ATCC 28783</strain>
    </source>
</reference>
<dbReference type="Proteomes" id="UP000289152">
    <property type="component" value="Unassembled WGS sequence"/>
</dbReference>
<evidence type="ECO:0000256" key="1">
    <source>
        <dbReference type="SAM" id="MobiDB-lite"/>
    </source>
</evidence>
<dbReference type="EMBL" id="SDIL01000038">
    <property type="protein sequence ID" value="RXK38976.1"/>
    <property type="molecule type" value="Genomic_DNA"/>
</dbReference>